<dbReference type="SUPFAM" id="SSF88659">
    <property type="entry name" value="Sigma3 and sigma4 domains of RNA polymerase sigma factors"/>
    <property type="match status" value="1"/>
</dbReference>
<reference evidence="4 5" key="1">
    <citation type="journal article" date="2012" name="J. Bacteriol.">
        <title>Genome Sequence of n-Alkane-Degrading Hydrocarboniphaga effusa Strain AP103T (ATCC BAA-332T).</title>
        <authorList>
            <person name="Chang H.K."/>
            <person name="Zylstra G.J."/>
            <person name="Chae J.C."/>
        </authorList>
    </citation>
    <scope>NUCLEOTIDE SEQUENCE [LARGE SCALE GENOMIC DNA]</scope>
    <source>
        <strain evidence="4 5">AP103</strain>
    </source>
</reference>
<accession>I8HYW5</accession>
<dbReference type="Proteomes" id="UP000003704">
    <property type="component" value="Unassembled WGS sequence"/>
</dbReference>
<dbReference type="InterPro" id="IPR014303">
    <property type="entry name" value="RNA_pol_sigma-70_ECF"/>
</dbReference>
<name>I8HYW5_9GAMM</name>
<dbReference type="InterPro" id="IPR032710">
    <property type="entry name" value="NTF2-like_dom_sf"/>
</dbReference>
<dbReference type="PANTHER" id="PTHR30173:SF36">
    <property type="entry name" value="ECF RNA POLYMERASE SIGMA FACTOR SIGJ"/>
    <property type="match status" value="1"/>
</dbReference>
<comment type="caution">
    <text evidence="4">The sequence shown here is derived from an EMBL/GenBank/DDBJ whole genome shotgun (WGS) entry which is preliminary data.</text>
</comment>
<gene>
    <name evidence="4" type="ORF">WQQ_39010</name>
</gene>
<evidence type="ECO:0000259" key="3">
    <source>
        <dbReference type="Pfam" id="PF08281"/>
    </source>
</evidence>
<organism evidence="4 5">
    <name type="scientific">Hydrocarboniphaga effusa AP103</name>
    <dbReference type="NCBI Taxonomy" id="1172194"/>
    <lineage>
        <taxon>Bacteria</taxon>
        <taxon>Pseudomonadati</taxon>
        <taxon>Pseudomonadota</taxon>
        <taxon>Gammaproteobacteria</taxon>
        <taxon>Nevskiales</taxon>
        <taxon>Nevskiaceae</taxon>
        <taxon>Hydrocarboniphaga</taxon>
    </lineage>
</organism>
<dbReference type="GO" id="GO:0016987">
    <property type="term" value="F:sigma factor activity"/>
    <property type="evidence" value="ECO:0007669"/>
    <property type="project" value="InterPro"/>
</dbReference>
<dbReference type="OrthoDB" id="3211555at2"/>
<dbReference type="GO" id="GO:0006352">
    <property type="term" value="P:DNA-templated transcription initiation"/>
    <property type="evidence" value="ECO:0007669"/>
    <property type="project" value="InterPro"/>
</dbReference>
<dbReference type="InterPro" id="IPR007627">
    <property type="entry name" value="RNA_pol_sigma70_r2"/>
</dbReference>
<dbReference type="AlphaFoldDB" id="I8HYW5"/>
<evidence type="ECO:0000313" key="5">
    <source>
        <dbReference type="Proteomes" id="UP000003704"/>
    </source>
</evidence>
<evidence type="ECO:0000256" key="1">
    <source>
        <dbReference type="ARBA" id="ARBA00011344"/>
    </source>
</evidence>
<sequence length="306" mass="34175">MDASLLAFDRHRSRLQAIAYRMLGSVAEAEEVVQDAWLRWYEAPRATLESTEAWLVTVTTRLAIDRLRLAKNEREEYFGLWLPEPTLSDEPTPEEATERADEVSIAFLALLERLTPDARAAFVLRELFDLGYDEVARCIGKTEAASRQLVSRAKTQLREGKQRQSVSPQVHRRLLDRFADALSRGDTTALQALLAEDAELIGDGGGKVSSFGRPMIGAWRLVKLFIAAMRRAAGLQRLEPALVNGEWALLRIVGDCLHSVESIETDGQRVTRMLVQRNPDKLRRIASKLGLRTVDVTNAEAAPSGE</sequence>
<proteinExistence type="predicted"/>
<dbReference type="Pfam" id="PF08281">
    <property type="entry name" value="Sigma70_r4_2"/>
    <property type="match status" value="1"/>
</dbReference>
<dbReference type="Gene3D" id="1.10.1740.10">
    <property type="match status" value="1"/>
</dbReference>
<dbReference type="InterPro" id="IPR036388">
    <property type="entry name" value="WH-like_DNA-bd_sf"/>
</dbReference>
<dbReference type="EMBL" id="AKGD01000003">
    <property type="protein sequence ID" value="EIT68706.1"/>
    <property type="molecule type" value="Genomic_DNA"/>
</dbReference>
<dbReference type="InterPro" id="IPR014284">
    <property type="entry name" value="RNA_pol_sigma-70_dom"/>
</dbReference>
<dbReference type="PANTHER" id="PTHR30173">
    <property type="entry name" value="SIGMA 19 FACTOR"/>
    <property type="match status" value="1"/>
</dbReference>
<dbReference type="InterPro" id="IPR013325">
    <property type="entry name" value="RNA_pol_sigma_r2"/>
</dbReference>
<dbReference type="NCBIfam" id="TIGR02957">
    <property type="entry name" value="SigX4"/>
    <property type="match status" value="1"/>
</dbReference>
<protein>
    <submittedName>
        <fullName evidence="4">ECF subfamily RNA polymerase sigma-24 factor</fullName>
    </submittedName>
</protein>
<dbReference type="Pfam" id="PF04542">
    <property type="entry name" value="Sigma70_r2"/>
    <property type="match status" value="1"/>
</dbReference>
<dbReference type="RefSeq" id="WP_007186836.1">
    <property type="nucleotide sequence ID" value="NZ_AKGD01000003.1"/>
</dbReference>
<dbReference type="NCBIfam" id="TIGR02937">
    <property type="entry name" value="sigma70-ECF"/>
    <property type="match status" value="1"/>
</dbReference>
<feature type="domain" description="RNA polymerase sigma-70 region 2" evidence="2">
    <location>
        <begin position="8"/>
        <end position="70"/>
    </location>
</feature>
<keyword evidence="5" id="KW-1185">Reference proteome</keyword>
<dbReference type="PATRIC" id="fig|1172194.4.peg.3786"/>
<dbReference type="Gene3D" id="3.10.450.50">
    <property type="match status" value="1"/>
</dbReference>
<evidence type="ECO:0000313" key="4">
    <source>
        <dbReference type="EMBL" id="EIT68706.1"/>
    </source>
</evidence>
<dbReference type="InterPro" id="IPR052704">
    <property type="entry name" value="ECF_Sigma-70_Domain"/>
</dbReference>
<dbReference type="SUPFAM" id="SSF54427">
    <property type="entry name" value="NTF2-like"/>
    <property type="match status" value="1"/>
</dbReference>
<dbReference type="InterPro" id="IPR013249">
    <property type="entry name" value="RNA_pol_sigma70_r4_t2"/>
</dbReference>
<evidence type="ECO:0000259" key="2">
    <source>
        <dbReference type="Pfam" id="PF04542"/>
    </source>
</evidence>
<dbReference type="NCBIfam" id="NF007214">
    <property type="entry name" value="PRK09636.1"/>
    <property type="match status" value="1"/>
</dbReference>
<dbReference type="GO" id="GO:0003677">
    <property type="term" value="F:DNA binding"/>
    <property type="evidence" value="ECO:0007669"/>
    <property type="project" value="InterPro"/>
</dbReference>
<dbReference type="STRING" id="1172194.WQQ_39010"/>
<feature type="domain" description="RNA polymerase sigma factor 70 region 4 type 2" evidence="3">
    <location>
        <begin position="106"/>
        <end position="157"/>
    </location>
</feature>
<dbReference type="Gene3D" id="1.10.10.10">
    <property type="entry name" value="Winged helix-like DNA-binding domain superfamily/Winged helix DNA-binding domain"/>
    <property type="match status" value="1"/>
</dbReference>
<dbReference type="SUPFAM" id="SSF88946">
    <property type="entry name" value="Sigma2 domain of RNA polymerase sigma factors"/>
    <property type="match status" value="1"/>
</dbReference>
<dbReference type="InterPro" id="IPR013324">
    <property type="entry name" value="RNA_pol_sigma_r3/r4-like"/>
</dbReference>
<comment type="subunit">
    <text evidence="1">Interacts transiently with the RNA polymerase catalytic core formed by RpoA, RpoB, RpoC and RpoZ (2 alpha, 1 beta, 1 beta' and 1 omega subunit) to form the RNA polymerase holoenzyme that can initiate transcription.</text>
</comment>